<dbReference type="GeneID" id="95978853"/>
<dbReference type="InterPro" id="IPR000331">
    <property type="entry name" value="Rap/Ran_GAP_dom"/>
</dbReference>
<sequence>MIRGVQLERRNSSFFGSPKPKSAASNPSVRTASQSRPRVPFDASPELLSRLLSGDTDLELAARVAKIRDTIDIIPVEDVQAVLDFCEKLISDEDLDVSNLGYTVIAKIAKHEECIPLHRVTFFTNFVRNNSADHYNRHQSCLLSFLTDQGRDIEGFEVHLPELISKLYGESRDTTSKGDFYRITTQDLGIELYDSLDVLSNIIKFNARFVSDDDVGNLITQMLRQGKDTAASKHLKVVSILDNLIAYTCIPRDVVSIISKLLSSWIGAAYVSCMQHDRGAEYKKRHEMMLEHVWMTFTRLLSTHLKDLAMDGLLESLHDDNEYNEQARGAAMLIHRSLTDMQTRRNVNFDLDKLLETLSTDIPGPDPIANSCVRLKLIRDLLQDQEMQAEFVAELDWTQLHMAIAVCATTPRLSRFDRDDHPSPGLACPDGDRVQQRQALTSAIIEQLENLQSISLTQSRALRKIALSAAQLLNERQTNRLIEAYHPSAFRISVGNWLPEINEIAKTYIRDEQMVLRWRQRALTVVNGALRKAQELGEPDAVRICGTIIVEALESEKNYTFRGNLVHCLISFVSEHLISREEGFKRVVDVLLQSARIETNAGHTDFAIYANDLLEHNDPPQQQYAGASFTGDDTFPTMLPEAGLVMLLMKSSMSHPLRAQMIYREIIGLINSRDSNRPPEATVMLMRGLFRIRSDIEHHIFYVASPAGERLAVALDRNSERPKLSMRRASLPFEREPSEITWKYGEISGLPDQPPTTISPLLRSDNPSAAEEEAEKDCNLDMGLWLRTITTIISEGADWETYSYVIVHLAAQLSNQSLFTEVIGDVRVLASTICQKVQMQTVLKPPEESGLRQGDVAFCLIEILTTIIGYHWHFPRSETERMVSTFIMGLTAWDITTVPCIHALTLCCYELPLSLSRDLVRIVEKMSTIVTKSDAAIHVLEFLAGMSRLELASRFHGDEIKTVFGVCFSYIEYARGKRHDESQLRGTNRSANPTRQGSVASGQRPSTEDIPQYVFAISYHVITFWFLTLKGDDRRKYLPWMESRLLSRDQAGNVEGEAIVTLDHLWRMTEGRNEDSASAVTPSGSTEDPTTKTWISEYCMLTVSIQPKATLAEMVERRCSGTDFLQLPVAAGSEATPEDVFTQHSLATAINGPFNSAAPPIPLPMTDATKRALGIFDRTSPIDYFKCGIIYVGESQTKEADILANVSGSPDYLLFINGMGSRIRLAGFRGNVAGLDTSEGAFDGPTTYQHTEGVTTLNYHITTLMPTNREHDPLCTRKKSHVGNDYVNVVFDNSGLLAGFDFHTFPSAFNYVYVVVTPEARQTFIQTRTRAARRAVSGSTGDGGKDDVVWFQDSWFRVQVLTREDFPDISSAAETKVVSGKALAAYVRNLVLNAEVFCRVWTNRGSGEYPSSWRARLGQIRQLRERVEKLEKEKEKEKEGNKNV</sequence>
<dbReference type="EMBL" id="JBFMKM010000004">
    <property type="protein sequence ID" value="KAL1306456.1"/>
    <property type="molecule type" value="Genomic_DNA"/>
</dbReference>
<feature type="compositionally biased region" description="Basic and acidic residues" evidence="2">
    <location>
        <begin position="1"/>
        <end position="11"/>
    </location>
</feature>
<dbReference type="Pfam" id="PF11864">
    <property type="entry name" value="DUF3384"/>
    <property type="match status" value="1"/>
</dbReference>
<dbReference type="Proteomes" id="UP001562354">
    <property type="component" value="Unassembled WGS sequence"/>
</dbReference>
<dbReference type="SUPFAM" id="SSF111347">
    <property type="entry name" value="Rap/Ran-GAP"/>
    <property type="match status" value="1"/>
</dbReference>
<dbReference type="Pfam" id="PF03542">
    <property type="entry name" value="Tuberin"/>
    <property type="match status" value="1"/>
</dbReference>
<dbReference type="PROSITE" id="PS50085">
    <property type="entry name" value="RAPGAP"/>
    <property type="match status" value="1"/>
</dbReference>
<evidence type="ECO:0000313" key="4">
    <source>
        <dbReference type="EMBL" id="KAL1306456.1"/>
    </source>
</evidence>
<reference evidence="4 5" key="1">
    <citation type="submission" date="2024-07" db="EMBL/GenBank/DDBJ databases">
        <title>Draft sequence of the Neodothiora populina.</title>
        <authorList>
            <person name="Drown D.D."/>
            <person name="Schuette U.S."/>
            <person name="Buechlein A.B."/>
            <person name="Rusch D.R."/>
            <person name="Winton L.W."/>
            <person name="Adams G.A."/>
        </authorList>
    </citation>
    <scope>NUCLEOTIDE SEQUENCE [LARGE SCALE GENOMIC DNA]</scope>
    <source>
        <strain evidence="4 5">CPC 39397</strain>
    </source>
</reference>
<gene>
    <name evidence="4" type="ORF">AAFC00_005154</name>
</gene>
<dbReference type="InterPro" id="IPR024584">
    <property type="entry name" value="Tuberin_N"/>
</dbReference>
<evidence type="ECO:0000256" key="2">
    <source>
        <dbReference type="SAM" id="MobiDB-lite"/>
    </source>
</evidence>
<evidence type="ECO:0000313" key="5">
    <source>
        <dbReference type="Proteomes" id="UP001562354"/>
    </source>
</evidence>
<evidence type="ECO:0000256" key="1">
    <source>
        <dbReference type="ARBA" id="ARBA00022468"/>
    </source>
</evidence>
<dbReference type="RefSeq" id="XP_069202728.1">
    <property type="nucleotide sequence ID" value="XM_069348603.1"/>
</dbReference>
<dbReference type="PANTHER" id="PTHR10063:SF0">
    <property type="entry name" value="TUBERIN"/>
    <property type="match status" value="1"/>
</dbReference>
<dbReference type="Gene3D" id="3.40.50.11210">
    <property type="entry name" value="Rap/Ran-GAP"/>
    <property type="match status" value="1"/>
</dbReference>
<protein>
    <recommendedName>
        <fullName evidence="3">Rap-GAP domain-containing protein</fullName>
    </recommendedName>
</protein>
<proteinExistence type="predicted"/>
<name>A0ABR3PL12_9PEZI</name>
<evidence type="ECO:0000259" key="3">
    <source>
        <dbReference type="PROSITE" id="PS50085"/>
    </source>
</evidence>
<feature type="domain" description="Rap-GAP" evidence="3">
    <location>
        <begin position="1173"/>
        <end position="1395"/>
    </location>
</feature>
<dbReference type="PANTHER" id="PTHR10063">
    <property type="entry name" value="TUBERIN"/>
    <property type="match status" value="1"/>
</dbReference>
<dbReference type="InterPro" id="IPR027107">
    <property type="entry name" value="Tuberin/Ral-act_asu"/>
</dbReference>
<accession>A0ABR3PL12</accession>
<keyword evidence="5" id="KW-1185">Reference proteome</keyword>
<feature type="compositionally biased region" description="Polar residues" evidence="2">
    <location>
        <begin position="984"/>
        <end position="1005"/>
    </location>
</feature>
<dbReference type="InterPro" id="IPR035974">
    <property type="entry name" value="Rap/Ran-GAP_sf"/>
</dbReference>
<comment type="caution">
    <text evidence="4">The sequence shown here is derived from an EMBL/GenBank/DDBJ whole genome shotgun (WGS) entry which is preliminary data.</text>
</comment>
<dbReference type="SUPFAM" id="SSF48371">
    <property type="entry name" value="ARM repeat"/>
    <property type="match status" value="1"/>
</dbReference>
<feature type="region of interest" description="Disordered" evidence="2">
    <location>
        <begin position="981"/>
        <end position="1006"/>
    </location>
</feature>
<dbReference type="Pfam" id="PF02145">
    <property type="entry name" value="Rap_GAP"/>
    <property type="match status" value="1"/>
</dbReference>
<dbReference type="InterPro" id="IPR016024">
    <property type="entry name" value="ARM-type_fold"/>
</dbReference>
<dbReference type="InterPro" id="IPR018515">
    <property type="entry name" value="Tuberin-type_domain"/>
</dbReference>
<feature type="compositionally biased region" description="Low complexity" evidence="2">
    <location>
        <begin position="17"/>
        <end position="28"/>
    </location>
</feature>
<feature type="region of interest" description="Disordered" evidence="2">
    <location>
        <begin position="1"/>
        <end position="41"/>
    </location>
</feature>
<keyword evidence="1" id="KW-0343">GTPase activation</keyword>
<organism evidence="4 5">
    <name type="scientific">Neodothiora populina</name>
    <dbReference type="NCBI Taxonomy" id="2781224"/>
    <lineage>
        <taxon>Eukaryota</taxon>
        <taxon>Fungi</taxon>
        <taxon>Dikarya</taxon>
        <taxon>Ascomycota</taxon>
        <taxon>Pezizomycotina</taxon>
        <taxon>Dothideomycetes</taxon>
        <taxon>Dothideomycetidae</taxon>
        <taxon>Dothideales</taxon>
        <taxon>Dothioraceae</taxon>
        <taxon>Neodothiora</taxon>
    </lineage>
</organism>